<evidence type="ECO:0000313" key="1">
    <source>
        <dbReference type="EMBL" id="CAB5043937.1"/>
    </source>
</evidence>
<dbReference type="AlphaFoldDB" id="A0A6J7SRZ5"/>
<gene>
    <name evidence="1" type="ORF">UFOPK4293_00046</name>
</gene>
<reference evidence="1" key="1">
    <citation type="submission" date="2020-05" db="EMBL/GenBank/DDBJ databases">
        <authorList>
            <person name="Chiriac C."/>
            <person name="Salcher M."/>
            <person name="Ghai R."/>
            <person name="Kavagutti S V."/>
        </authorList>
    </citation>
    <scope>NUCLEOTIDE SEQUENCE</scope>
</reference>
<dbReference type="EMBL" id="CAFBQH010000002">
    <property type="protein sequence ID" value="CAB5043937.1"/>
    <property type="molecule type" value="Genomic_DNA"/>
</dbReference>
<sequence>MPRSEGRLTRWVASVGGSSSDLLDSVRACLDNDLDTPRALALIDAAADSGADVTSAAALLGVELHTAVGPR</sequence>
<accession>A0A6J7SRZ5</accession>
<proteinExistence type="predicted"/>
<protein>
    <submittedName>
        <fullName evidence="1">Unannotated protein</fullName>
    </submittedName>
</protein>
<dbReference type="Gene3D" id="1.20.120.640">
    <property type="entry name" value="Anticodon-binding domain of a subclass of class I aminoacyl-tRNA synthetases"/>
    <property type="match status" value="1"/>
</dbReference>
<organism evidence="1">
    <name type="scientific">freshwater metagenome</name>
    <dbReference type="NCBI Taxonomy" id="449393"/>
    <lineage>
        <taxon>unclassified sequences</taxon>
        <taxon>metagenomes</taxon>
        <taxon>ecological metagenomes</taxon>
    </lineage>
</organism>
<name>A0A6J7SRZ5_9ZZZZ</name>